<dbReference type="GO" id="GO:0004518">
    <property type="term" value="F:nuclease activity"/>
    <property type="evidence" value="ECO:0007669"/>
    <property type="project" value="UniProtKB-KW"/>
</dbReference>
<evidence type="ECO:0000256" key="5">
    <source>
        <dbReference type="ARBA" id="ARBA00022723"/>
    </source>
</evidence>
<evidence type="ECO:0000256" key="1">
    <source>
        <dbReference type="ARBA" id="ARBA00001968"/>
    </source>
</evidence>
<feature type="domain" description="DDE Tnp4" evidence="8">
    <location>
        <begin position="154"/>
        <end position="303"/>
    </location>
</feature>
<organism evidence="9">
    <name type="scientific">Cacopsylla melanoneura</name>
    <dbReference type="NCBI Taxonomy" id="428564"/>
    <lineage>
        <taxon>Eukaryota</taxon>
        <taxon>Metazoa</taxon>
        <taxon>Ecdysozoa</taxon>
        <taxon>Arthropoda</taxon>
        <taxon>Hexapoda</taxon>
        <taxon>Insecta</taxon>
        <taxon>Pterygota</taxon>
        <taxon>Neoptera</taxon>
        <taxon>Paraneoptera</taxon>
        <taxon>Hemiptera</taxon>
        <taxon>Sternorrhyncha</taxon>
        <taxon>Psylloidea</taxon>
        <taxon>Psyllidae</taxon>
        <taxon>Psyllinae</taxon>
        <taxon>Cacopsylla</taxon>
    </lineage>
</organism>
<accession>A0A8D8TQ68</accession>
<keyword evidence="5" id="KW-0479">Metal-binding</keyword>
<reference evidence="9" key="1">
    <citation type="submission" date="2021-05" db="EMBL/GenBank/DDBJ databases">
        <authorList>
            <person name="Alioto T."/>
            <person name="Alioto T."/>
            <person name="Gomez Garrido J."/>
        </authorList>
    </citation>
    <scope>NUCLEOTIDE SEQUENCE</scope>
</reference>
<evidence type="ECO:0000256" key="7">
    <source>
        <dbReference type="ARBA" id="ARBA00023242"/>
    </source>
</evidence>
<evidence type="ECO:0000256" key="2">
    <source>
        <dbReference type="ARBA" id="ARBA00004123"/>
    </source>
</evidence>
<dbReference type="GO" id="GO:0046872">
    <property type="term" value="F:metal ion binding"/>
    <property type="evidence" value="ECO:0007669"/>
    <property type="project" value="UniProtKB-KW"/>
</dbReference>
<evidence type="ECO:0000256" key="4">
    <source>
        <dbReference type="ARBA" id="ARBA00022722"/>
    </source>
</evidence>
<dbReference type="Pfam" id="PF13359">
    <property type="entry name" value="DDE_Tnp_4"/>
    <property type="match status" value="1"/>
</dbReference>
<dbReference type="AlphaFoldDB" id="A0A8D8TQ68"/>
<comment type="cofactor">
    <cofactor evidence="1">
        <name>a divalent metal cation</name>
        <dbReference type="ChEBI" id="CHEBI:60240"/>
    </cofactor>
</comment>
<dbReference type="EMBL" id="HBUF01285094">
    <property type="protein sequence ID" value="CAG6688122.1"/>
    <property type="molecule type" value="Transcribed_RNA"/>
</dbReference>
<proteinExistence type="inferred from homology"/>
<evidence type="ECO:0000313" key="9">
    <source>
        <dbReference type="EMBL" id="CAG6688122.1"/>
    </source>
</evidence>
<dbReference type="InterPro" id="IPR045249">
    <property type="entry name" value="HARBI1-like"/>
</dbReference>
<dbReference type="PANTHER" id="PTHR22930">
    <property type="match status" value="1"/>
</dbReference>
<dbReference type="EMBL" id="HBUF01640625">
    <property type="protein sequence ID" value="CAG6784897.1"/>
    <property type="molecule type" value="Transcribed_RNA"/>
</dbReference>
<comment type="similarity">
    <text evidence="3">Belongs to the HARBI1 family.</text>
</comment>
<evidence type="ECO:0000256" key="3">
    <source>
        <dbReference type="ARBA" id="ARBA00006958"/>
    </source>
</evidence>
<keyword evidence="6" id="KW-0378">Hydrolase</keyword>
<dbReference type="GO" id="GO:0016787">
    <property type="term" value="F:hydrolase activity"/>
    <property type="evidence" value="ECO:0007669"/>
    <property type="project" value="UniProtKB-KW"/>
</dbReference>
<comment type="subcellular location">
    <subcellularLocation>
        <location evidence="2">Nucleus</location>
    </subcellularLocation>
</comment>
<evidence type="ECO:0000256" key="6">
    <source>
        <dbReference type="ARBA" id="ARBA00022801"/>
    </source>
</evidence>
<name>A0A8D8TQ68_9HEMI</name>
<protein>
    <submittedName>
        <fullName evidence="9">Nuclease HARBI1</fullName>
    </submittedName>
</protein>
<dbReference type="InterPro" id="IPR027806">
    <property type="entry name" value="HARBI1_dom"/>
</dbReference>
<dbReference type="GO" id="GO:0005634">
    <property type="term" value="C:nucleus"/>
    <property type="evidence" value="ECO:0007669"/>
    <property type="project" value="UniProtKB-SubCell"/>
</dbReference>
<sequence>MGDFDNFLEFLEYLEDDPYPRMERVVFRDQENPLEALTNVEFMKHYHISKESVRDVVLPLVRSDPVQNNRGLPIPDHLKLLTFVRYLSSGSFQLTCGELSKLSQGTVCNVVKEMSVKLVTHFPQFVNFPANNDMPAVHEKFYALKQFPGVSGCVDGTHIPIYSPGGENAEIYRCRKGFFSLNVQVVAGPDLQFFDVIARWPGSTHDSRMFDGSAAKARFQMGHVQGHLLGDAGYAQKPYLYTPLRNPVTRSELRYNNAHKTTRNVVERAIGVWKRKFPILNRKMQNNLPNAVNIILASAILHNITRAEHIPDDDDDANAIDLHLDVNINQPGIDNVNAASRNEFIERHFH</sequence>
<keyword evidence="4" id="KW-0540">Nuclease</keyword>
<dbReference type="PANTHER" id="PTHR22930:SF289">
    <property type="entry name" value="DDE TNP4 DOMAIN-CONTAINING PROTEIN-RELATED"/>
    <property type="match status" value="1"/>
</dbReference>
<evidence type="ECO:0000259" key="8">
    <source>
        <dbReference type="Pfam" id="PF13359"/>
    </source>
</evidence>
<keyword evidence="7" id="KW-0539">Nucleus</keyword>